<proteinExistence type="predicted"/>
<name>A0ABR1BFW6_POLSC</name>
<dbReference type="PANTHER" id="PTHR47412:SF1">
    <property type="entry name" value="FI01434P-RELATED"/>
    <property type="match status" value="1"/>
</dbReference>
<organism evidence="1 2">
    <name type="scientific">Polyplax serrata</name>
    <name type="common">Common mouse louse</name>
    <dbReference type="NCBI Taxonomy" id="468196"/>
    <lineage>
        <taxon>Eukaryota</taxon>
        <taxon>Metazoa</taxon>
        <taxon>Ecdysozoa</taxon>
        <taxon>Arthropoda</taxon>
        <taxon>Hexapoda</taxon>
        <taxon>Insecta</taxon>
        <taxon>Pterygota</taxon>
        <taxon>Neoptera</taxon>
        <taxon>Paraneoptera</taxon>
        <taxon>Psocodea</taxon>
        <taxon>Troctomorpha</taxon>
        <taxon>Phthiraptera</taxon>
        <taxon>Anoplura</taxon>
        <taxon>Polyplacidae</taxon>
        <taxon>Polyplax</taxon>
    </lineage>
</organism>
<comment type="caution">
    <text evidence="1">The sequence shown here is derived from an EMBL/GenBank/DDBJ whole genome shotgun (WGS) entry which is preliminary data.</text>
</comment>
<reference evidence="1 2" key="1">
    <citation type="submission" date="2023-09" db="EMBL/GenBank/DDBJ databases">
        <title>Genomes of two closely related lineages of the louse Polyplax serrata with different host specificities.</title>
        <authorList>
            <person name="Martinu J."/>
            <person name="Tarabai H."/>
            <person name="Stefka J."/>
            <person name="Hypsa V."/>
        </authorList>
    </citation>
    <scope>NUCLEOTIDE SEQUENCE [LARGE SCALE GENOMIC DNA]</scope>
    <source>
        <strain evidence="1">98ZLc_SE</strain>
    </source>
</reference>
<gene>
    <name evidence="1" type="ORF">RUM44_012502</name>
</gene>
<sequence>MKVKARIFEPRSRAIKLFLKLINLFNEVLCSRSYEKGTDEDGEDVNGLKYLENTTLRYRLKHMLDLLDLTHFSQPATGYVLCVLDYEFHILDNAFLVHKPGIKTLQKDTARAILAAKTNSLIRKVILPELKAIYGTRKGCVV</sequence>
<protein>
    <submittedName>
        <fullName evidence="1">Uncharacterized protein</fullName>
    </submittedName>
</protein>
<accession>A0ABR1BFW6</accession>
<dbReference type="Pfam" id="PF13896">
    <property type="entry name" value="Glyco_transf_49"/>
    <property type="match status" value="1"/>
</dbReference>
<evidence type="ECO:0000313" key="1">
    <source>
        <dbReference type="EMBL" id="KAK6640805.1"/>
    </source>
</evidence>
<evidence type="ECO:0000313" key="2">
    <source>
        <dbReference type="Proteomes" id="UP001359485"/>
    </source>
</evidence>
<dbReference type="PANTHER" id="PTHR47412">
    <property type="entry name" value="FI01434P-RELATED"/>
    <property type="match status" value="1"/>
</dbReference>
<dbReference type="EMBL" id="JAWJWF010000001">
    <property type="protein sequence ID" value="KAK6640805.1"/>
    <property type="molecule type" value="Genomic_DNA"/>
</dbReference>
<dbReference type="Proteomes" id="UP001359485">
    <property type="component" value="Unassembled WGS sequence"/>
</dbReference>
<keyword evidence="2" id="KW-1185">Reference proteome</keyword>